<dbReference type="SUPFAM" id="SSF50729">
    <property type="entry name" value="PH domain-like"/>
    <property type="match status" value="1"/>
</dbReference>
<dbReference type="Proteomes" id="UP000230233">
    <property type="component" value="Chromosome IV"/>
</dbReference>
<organism evidence="8 9">
    <name type="scientific">Caenorhabditis nigoni</name>
    <dbReference type="NCBI Taxonomy" id="1611254"/>
    <lineage>
        <taxon>Eukaryota</taxon>
        <taxon>Metazoa</taxon>
        <taxon>Ecdysozoa</taxon>
        <taxon>Nematoda</taxon>
        <taxon>Chromadorea</taxon>
        <taxon>Rhabditida</taxon>
        <taxon>Rhabditina</taxon>
        <taxon>Rhabditomorpha</taxon>
        <taxon>Rhabditoidea</taxon>
        <taxon>Rhabditidae</taxon>
        <taxon>Peloderinae</taxon>
        <taxon>Caenorhabditis</taxon>
    </lineage>
</organism>
<name>A0A2G5U930_9PELO</name>
<comment type="caution">
    <text evidence="8">The sequence shown here is derived from an EMBL/GenBank/DDBJ whole genome shotgun (WGS) entry which is preliminary data.</text>
</comment>
<dbReference type="SUPFAM" id="SSF48425">
    <property type="entry name" value="Sec7 domain"/>
    <property type="match status" value="1"/>
</dbReference>
<evidence type="ECO:0000313" key="8">
    <source>
        <dbReference type="EMBL" id="PIC36048.1"/>
    </source>
</evidence>
<dbReference type="PROSITE" id="PS50190">
    <property type="entry name" value="SEC7"/>
    <property type="match status" value="1"/>
</dbReference>
<dbReference type="CDD" id="cd13318">
    <property type="entry name" value="PH_IQSEC"/>
    <property type="match status" value="1"/>
</dbReference>
<evidence type="ECO:0000256" key="6">
    <source>
        <dbReference type="SAM" id="MobiDB-lite"/>
    </source>
</evidence>
<evidence type="ECO:0000256" key="3">
    <source>
        <dbReference type="ARBA" id="ARBA00022490"/>
    </source>
</evidence>
<reference evidence="9" key="1">
    <citation type="submission" date="2017-10" db="EMBL/GenBank/DDBJ databases">
        <title>Rapid genome shrinkage in a self-fertile nematode reveals novel sperm competition proteins.</title>
        <authorList>
            <person name="Yin D."/>
            <person name="Schwarz E.M."/>
            <person name="Thomas C.G."/>
            <person name="Felde R.L."/>
            <person name="Korf I.F."/>
            <person name="Cutter A.D."/>
            <person name="Schartner C.M."/>
            <person name="Ralston E.J."/>
            <person name="Meyer B.J."/>
            <person name="Haag E.S."/>
        </authorList>
    </citation>
    <scope>NUCLEOTIDE SEQUENCE [LARGE SCALE GENOMIC DNA]</scope>
    <source>
        <strain evidence="9">JU1422</strain>
    </source>
</reference>
<evidence type="ECO:0000256" key="5">
    <source>
        <dbReference type="ARBA" id="ARBA00023054"/>
    </source>
</evidence>
<feature type="compositionally biased region" description="Low complexity" evidence="6">
    <location>
        <begin position="603"/>
        <end position="622"/>
    </location>
</feature>
<feature type="region of interest" description="Disordered" evidence="6">
    <location>
        <begin position="183"/>
        <end position="230"/>
    </location>
</feature>
<comment type="subcellular location">
    <subcellularLocation>
        <location evidence="1">Cytoplasm</location>
    </subcellularLocation>
</comment>
<keyword evidence="5" id="KW-0175">Coiled coil</keyword>
<dbReference type="CDD" id="cd00171">
    <property type="entry name" value="Sec7"/>
    <property type="match status" value="1"/>
</dbReference>
<proteinExistence type="inferred from homology"/>
<keyword evidence="9" id="KW-1185">Reference proteome</keyword>
<dbReference type="STRING" id="1611254.A0A2G5U930"/>
<dbReference type="FunFam" id="2.30.29.30:FF:000513">
    <property type="entry name" value="BRag/Iqsec/Schizo related Arf GEF family member"/>
    <property type="match status" value="1"/>
</dbReference>
<sequence length="643" mass="73052">MPTVVMRDTKEWRGTTSTSRVFVQKGYQLSDELALRKVQVLERRYGGAQLAHRAATIIQRAWRDYCIMKQWMVIRHKHDAIPDHLDARCGVSNSQRNELSLTSRYATSLSAQLRIDRAARSNTVDRSPPSPAPPVLANLQNSNMIDSLMSPRLGNRRFAASTARCAPAAAELQSTEVWLPRPSLVNQNPAHSNSLPRLDKHRVHERSESSNGRKKSEINNKPQRQMTDQERKRQYRIALNFFNKKPERGVQLLTAWGFVKSSPDSLASLLFGRRGLSKSMIGEYIGTLHSPYHSLVLKYFTGMIDIRGLEVDVALRKAMQFFILPKEAEKIDRIIQAFALHYSKSNPKRTSNFRGGWDTIHLLSFAIIMLNTDLHSPNVKQRMTQADFVKNLRGQDKVNGEKNGEDIDRKTLEGIYDRIKKDELKAGDDHVAQVQRVDRAIVGKDKPRLTETPRRLVCYCRLQQVADPTKRQSSTARERDVFLFNDMIVVAKGVRRGSTSMVGCTYTLKQWTVLLGAHVTEFQRGQYEFGLTITCPNKDKIHFNARNFEDRCHFVADVTESIREATEMEQVRLEMEMEHHTTIRSDNQRDSGLPDMDESMKLSNGSNSSAGSSSSSTNNGSSFRRLSFNSLDSGVVEEHLEAC</sequence>
<dbReference type="InterPro" id="IPR033742">
    <property type="entry name" value="IQSEC_PH"/>
</dbReference>
<gene>
    <name evidence="8" type="primary">Cni-bris-1</name>
    <name evidence="8" type="synonym">Cnig_chr_IV.g15190</name>
    <name evidence="8" type="ORF">B9Z55_015190</name>
</gene>
<feature type="compositionally biased region" description="Polar residues" evidence="6">
    <location>
        <begin position="184"/>
        <end position="195"/>
    </location>
</feature>
<feature type="region of interest" description="Disordered" evidence="6">
    <location>
        <begin position="119"/>
        <end position="138"/>
    </location>
</feature>
<evidence type="ECO:0000256" key="2">
    <source>
        <dbReference type="ARBA" id="ARBA00006248"/>
    </source>
</evidence>
<dbReference type="Gene3D" id="2.30.29.30">
    <property type="entry name" value="Pleckstrin-homology domain (PH domain)/Phosphotyrosine-binding domain (PTB)"/>
    <property type="match status" value="1"/>
</dbReference>
<dbReference type="InterPro" id="IPR000904">
    <property type="entry name" value="Sec7_dom"/>
</dbReference>
<dbReference type="FunFam" id="1.10.1000.11:FF:000012">
    <property type="entry name" value="BRag/Iqsec/Schizo related Arf GEF family member"/>
    <property type="match status" value="1"/>
</dbReference>
<evidence type="ECO:0000256" key="1">
    <source>
        <dbReference type="ARBA" id="ARBA00004496"/>
    </source>
</evidence>
<dbReference type="GO" id="GO:0032012">
    <property type="term" value="P:regulation of ARF protein signal transduction"/>
    <property type="evidence" value="ECO:0007669"/>
    <property type="project" value="InterPro"/>
</dbReference>
<dbReference type="PANTHER" id="PTHR10663">
    <property type="entry name" value="GUANYL-NUCLEOTIDE EXCHANGE FACTOR"/>
    <property type="match status" value="1"/>
</dbReference>
<comment type="similarity">
    <text evidence="2">Belongs to the BRAG family.</text>
</comment>
<feature type="region of interest" description="Disordered" evidence="6">
    <location>
        <begin position="578"/>
        <end position="622"/>
    </location>
</feature>
<feature type="compositionally biased region" description="Basic and acidic residues" evidence="6">
    <location>
        <begin position="578"/>
        <end position="589"/>
    </location>
</feature>
<keyword evidence="3" id="KW-0963">Cytoplasm</keyword>
<feature type="domain" description="SEC7" evidence="7">
    <location>
        <begin position="224"/>
        <end position="422"/>
    </location>
</feature>
<keyword evidence="4" id="KW-0597">Phosphoprotein</keyword>
<dbReference type="FunFam" id="1.10.220.20:FF:000008">
    <property type="entry name" value="BRag/Iqsec/Schizo related Arf GEF family member"/>
    <property type="match status" value="1"/>
</dbReference>
<evidence type="ECO:0000256" key="4">
    <source>
        <dbReference type="ARBA" id="ARBA00022553"/>
    </source>
</evidence>
<protein>
    <recommendedName>
        <fullName evidence="7">SEC7 domain-containing protein</fullName>
    </recommendedName>
</protein>
<dbReference type="Gene3D" id="1.10.1000.11">
    <property type="entry name" value="Arf Nucleotide-binding Site Opener,domain 2"/>
    <property type="match status" value="1"/>
</dbReference>
<evidence type="ECO:0000313" key="9">
    <source>
        <dbReference type="Proteomes" id="UP000230233"/>
    </source>
</evidence>
<dbReference type="SMART" id="SM00222">
    <property type="entry name" value="Sec7"/>
    <property type="match status" value="1"/>
</dbReference>
<dbReference type="GO" id="GO:0030036">
    <property type="term" value="P:actin cytoskeleton organization"/>
    <property type="evidence" value="ECO:0007669"/>
    <property type="project" value="TreeGrafter"/>
</dbReference>
<dbReference type="Pfam" id="PF16453">
    <property type="entry name" value="IQ_SEC7_PH"/>
    <property type="match status" value="1"/>
</dbReference>
<dbReference type="GO" id="GO:0005737">
    <property type="term" value="C:cytoplasm"/>
    <property type="evidence" value="ECO:0007669"/>
    <property type="project" value="UniProtKB-SubCell"/>
</dbReference>
<accession>A0A2G5U930</accession>
<dbReference type="AlphaFoldDB" id="A0A2G5U930"/>
<dbReference type="InterPro" id="IPR023394">
    <property type="entry name" value="Sec7_C_sf"/>
</dbReference>
<dbReference type="InterPro" id="IPR011993">
    <property type="entry name" value="PH-like_dom_sf"/>
</dbReference>
<dbReference type="Gene3D" id="1.10.220.20">
    <property type="match status" value="1"/>
</dbReference>
<dbReference type="EMBL" id="PDUG01000004">
    <property type="protein sequence ID" value="PIC36048.1"/>
    <property type="molecule type" value="Genomic_DNA"/>
</dbReference>
<evidence type="ECO:0000259" key="7">
    <source>
        <dbReference type="PROSITE" id="PS50190"/>
    </source>
</evidence>
<dbReference type="Pfam" id="PF01369">
    <property type="entry name" value="Sec7"/>
    <property type="match status" value="1"/>
</dbReference>
<dbReference type="InterPro" id="IPR035999">
    <property type="entry name" value="Sec7_dom_sf"/>
</dbReference>
<dbReference type="GO" id="GO:0005085">
    <property type="term" value="F:guanyl-nucleotide exchange factor activity"/>
    <property type="evidence" value="ECO:0007669"/>
    <property type="project" value="InterPro"/>
</dbReference>
<dbReference type="PANTHER" id="PTHR10663:SF342">
    <property type="entry name" value="FI21420P1"/>
    <property type="match status" value="1"/>
</dbReference>
<dbReference type="OrthoDB" id="430364at2759"/>